<dbReference type="SUPFAM" id="SSF103481">
    <property type="entry name" value="Multidrug resistance efflux transporter EmrE"/>
    <property type="match status" value="2"/>
</dbReference>
<dbReference type="GO" id="GO:0005886">
    <property type="term" value="C:plasma membrane"/>
    <property type="evidence" value="ECO:0007669"/>
    <property type="project" value="UniProtKB-SubCell"/>
</dbReference>
<feature type="transmembrane region" description="Helical" evidence="6">
    <location>
        <begin position="178"/>
        <end position="198"/>
    </location>
</feature>
<dbReference type="RefSeq" id="WP_084412199.1">
    <property type="nucleotide sequence ID" value="NZ_FWXR01000024.1"/>
</dbReference>
<dbReference type="Proteomes" id="UP000192656">
    <property type="component" value="Unassembled WGS sequence"/>
</dbReference>
<organism evidence="8 9">
    <name type="scientific">Fulvimarina manganoxydans</name>
    <dbReference type="NCBI Taxonomy" id="937218"/>
    <lineage>
        <taxon>Bacteria</taxon>
        <taxon>Pseudomonadati</taxon>
        <taxon>Pseudomonadota</taxon>
        <taxon>Alphaproteobacteria</taxon>
        <taxon>Hyphomicrobiales</taxon>
        <taxon>Aurantimonadaceae</taxon>
        <taxon>Fulvimarina</taxon>
    </lineage>
</organism>
<dbReference type="InterPro" id="IPR051258">
    <property type="entry name" value="Diverse_Substrate_Transporter"/>
</dbReference>
<feature type="transmembrane region" description="Helical" evidence="6">
    <location>
        <begin position="123"/>
        <end position="145"/>
    </location>
</feature>
<feature type="domain" description="EamA" evidence="7">
    <location>
        <begin position="148"/>
        <end position="281"/>
    </location>
</feature>
<dbReference type="STRING" id="937218.SAMN06297251_12430"/>
<dbReference type="PANTHER" id="PTHR42920:SF5">
    <property type="entry name" value="EAMA DOMAIN-CONTAINING PROTEIN"/>
    <property type="match status" value="1"/>
</dbReference>
<feature type="domain" description="EamA" evidence="7">
    <location>
        <begin position="6"/>
        <end position="139"/>
    </location>
</feature>
<feature type="transmembrane region" description="Helical" evidence="6">
    <location>
        <begin position="241"/>
        <end position="261"/>
    </location>
</feature>
<feature type="transmembrane region" description="Helical" evidence="6">
    <location>
        <begin position="210"/>
        <end position="229"/>
    </location>
</feature>
<feature type="transmembrane region" description="Helical" evidence="6">
    <location>
        <begin position="267"/>
        <end position="289"/>
    </location>
</feature>
<feature type="transmembrane region" description="Helical" evidence="6">
    <location>
        <begin position="97"/>
        <end position="116"/>
    </location>
</feature>
<evidence type="ECO:0000259" key="7">
    <source>
        <dbReference type="Pfam" id="PF00892"/>
    </source>
</evidence>
<evidence type="ECO:0000256" key="6">
    <source>
        <dbReference type="SAM" id="Phobius"/>
    </source>
</evidence>
<evidence type="ECO:0000313" key="9">
    <source>
        <dbReference type="Proteomes" id="UP000192656"/>
    </source>
</evidence>
<evidence type="ECO:0000256" key="4">
    <source>
        <dbReference type="ARBA" id="ARBA00022989"/>
    </source>
</evidence>
<evidence type="ECO:0000256" key="5">
    <source>
        <dbReference type="ARBA" id="ARBA00023136"/>
    </source>
</evidence>
<accession>A0A1W2EDK9</accession>
<dbReference type="OrthoDB" id="9804865at2"/>
<proteinExistence type="predicted"/>
<keyword evidence="3 6" id="KW-0812">Transmembrane</keyword>
<feature type="transmembrane region" description="Helical" evidence="6">
    <location>
        <begin position="68"/>
        <end position="91"/>
    </location>
</feature>
<comment type="subcellular location">
    <subcellularLocation>
        <location evidence="1">Cell membrane</location>
        <topology evidence="1">Multi-pass membrane protein</topology>
    </subcellularLocation>
</comment>
<name>A0A1W2EDK9_9HYPH</name>
<keyword evidence="4 6" id="KW-1133">Transmembrane helix</keyword>
<dbReference type="EMBL" id="FWXR01000024">
    <property type="protein sequence ID" value="SMD07834.1"/>
    <property type="molecule type" value="Genomic_DNA"/>
</dbReference>
<dbReference type="Pfam" id="PF00892">
    <property type="entry name" value="EamA"/>
    <property type="match status" value="2"/>
</dbReference>
<evidence type="ECO:0000313" key="8">
    <source>
        <dbReference type="EMBL" id="SMD07834.1"/>
    </source>
</evidence>
<keyword evidence="2" id="KW-1003">Cell membrane</keyword>
<dbReference type="PANTHER" id="PTHR42920">
    <property type="entry name" value="OS03G0707200 PROTEIN-RELATED"/>
    <property type="match status" value="1"/>
</dbReference>
<evidence type="ECO:0000256" key="3">
    <source>
        <dbReference type="ARBA" id="ARBA00022692"/>
    </source>
</evidence>
<protein>
    <submittedName>
        <fullName evidence="8">Threonine/homoserine efflux transporter RhtA</fullName>
    </submittedName>
</protein>
<gene>
    <name evidence="8" type="ORF">SAMN06297251_12430</name>
</gene>
<evidence type="ECO:0000256" key="1">
    <source>
        <dbReference type="ARBA" id="ARBA00004651"/>
    </source>
</evidence>
<reference evidence="8 9" key="1">
    <citation type="submission" date="2017-04" db="EMBL/GenBank/DDBJ databases">
        <authorList>
            <person name="Afonso C.L."/>
            <person name="Miller P.J."/>
            <person name="Scott M.A."/>
            <person name="Spackman E."/>
            <person name="Goraichik I."/>
            <person name="Dimitrov K.M."/>
            <person name="Suarez D.L."/>
            <person name="Swayne D.E."/>
        </authorList>
    </citation>
    <scope>NUCLEOTIDE SEQUENCE [LARGE SCALE GENOMIC DNA]</scope>
    <source>
        <strain evidence="8 9">CGMCC 1.10972</strain>
    </source>
</reference>
<dbReference type="AlphaFoldDB" id="A0A1W2EDK9"/>
<dbReference type="InterPro" id="IPR000620">
    <property type="entry name" value="EamA_dom"/>
</dbReference>
<keyword evidence="9" id="KW-1185">Reference proteome</keyword>
<feature type="transmembrane region" description="Helical" evidence="6">
    <location>
        <begin position="37"/>
        <end position="56"/>
    </location>
</feature>
<keyword evidence="5 6" id="KW-0472">Membrane</keyword>
<dbReference type="InterPro" id="IPR037185">
    <property type="entry name" value="EmrE-like"/>
</dbReference>
<evidence type="ECO:0000256" key="2">
    <source>
        <dbReference type="ARBA" id="ARBA00022475"/>
    </source>
</evidence>
<feature type="transmembrane region" description="Helical" evidence="6">
    <location>
        <begin position="151"/>
        <end position="171"/>
    </location>
</feature>
<sequence length="292" mass="30523">MKRTTANLLLLTAGAVWGMGFVAQATAMESVGPWTFIAAKFALAALSVLPFALAEGRQAATPLARQAWVAFVVIGLFLFLASITQQIGIVFTSVTNAGFLTGLYVVLTPILGFVLMRARPHPIVWPAALAAFIGIVLLSGGSMTGINRGDVWMIVCAVFWAGQILLVGRYALSSGRPLALSCVQFAICAGCSALGAFLLEAPSLDAMAGAWLEIVYGGVFASGLAFTLQTIGQRYTTAAQAAIFLSSEALFAALFGVLLLGERIGPSGLFGCALIFAAMLAVELGPIWLRRA</sequence>